<keyword evidence="2 5" id="KW-0812">Transmembrane</keyword>
<dbReference type="InterPro" id="IPR000515">
    <property type="entry name" value="MetI-like"/>
</dbReference>
<keyword evidence="3 5" id="KW-1133">Transmembrane helix</keyword>
<feature type="transmembrane region" description="Helical" evidence="5">
    <location>
        <begin position="65"/>
        <end position="90"/>
    </location>
</feature>
<evidence type="ECO:0000313" key="9">
    <source>
        <dbReference type="Proteomes" id="UP000187338"/>
    </source>
</evidence>
<evidence type="ECO:0000256" key="5">
    <source>
        <dbReference type="RuleBase" id="RU363032"/>
    </source>
</evidence>
<dbReference type="STRING" id="661089.ciss_08610"/>
<dbReference type="GO" id="GO:0005315">
    <property type="term" value="F:phosphate transmembrane transporter activity"/>
    <property type="evidence" value="ECO:0007669"/>
    <property type="project" value="InterPro"/>
</dbReference>
<dbReference type="GO" id="GO:0005886">
    <property type="term" value="C:plasma membrane"/>
    <property type="evidence" value="ECO:0007669"/>
    <property type="project" value="UniProtKB-SubCell"/>
</dbReference>
<dbReference type="PANTHER" id="PTHR42727:SF1">
    <property type="entry name" value="PHOSPHATE TRANSPORT SYSTEM PERMEASE"/>
    <property type="match status" value="1"/>
</dbReference>
<keyword evidence="9" id="KW-1185">Reference proteome</keyword>
<comment type="subcellular location">
    <subcellularLocation>
        <location evidence="5">Cell membrane</location>
        <topology evidence="5">Multi-pass membrane protein</topology>
    </subcellularLocation>
    <subcellularLocation>
        <location evidence="1">Membrane</location>
        <topology evidence="1">Multi-pass membrane protein</topology>
    </subcellularLocation>
</comment>
<dbReference type="Gene3D" id="1.10.3720.10">
    <property type="entry name" value="MetI-like"/>
    <property type="match status" value="1"/>
</dbReference>
<sequence length="295" mass="31833">MKRKKNLKESFIELFLTLTGGISLFITVAIVVILLSGALDFFRYVSVKEFFTGTVWAPLLNPSHFGVLPLLVGTSLIALLSSVISIPIGLATAIYLSEYAPPRGAKVIKPVLEILAGIPSIVYGYFALTFITPVLQKLIPQTEVFNALSASIAVGIMTLPMVVSLSEDAMRSVPNTYRYAAYALGSTRLEVATKVVVPAAMSGIVTSFILAISRAIGETMIVAIAAGANPQFTFNPLKSIQTMTGYMVNISLGDIQYGSIAYKTIFAVGTLLFAMTFVMNLIARVVADRQRRKYA</sequence>
<reference evidence="9" key="1">
    <citation type="submission" date="2016-12" db="EMBL/GenBank/DDBJ databases">
        <title>Draft Genome Sequences od Carboxydothermus pertinax and islandicus, Hydrogenogenic Carboxydotrophic Bacteria.</title>
        <authorList>
            <person name="Fukuyama Y."/>
            <person name="Ohmae K."/>
            <person name="Yoneda Y."/>
            <person name="Yoshida T."/>
            <person name="Sako Y."/>
        </authorList>
    </citation>
    <scope>NUCLEOTIDE SEQUENCE [LARGE SCALE GENOMIC DNA]</scope>
    <source>
        <strain evidence="9">SET</strain>
    </source>
</reference>
<dbReference type="AlphaFoldDB" id="A0A1L8D196"/>
<feature type="transmembrane region" description="Helical" evidence="5">
    <location>
        <begin position="12"/>
        <end position="45"/>
    </location>
</feature>
<dbReference type="Pfam" id="PF00528">
    <property type="entry name" value="BPD_transp_1"/>
    <property type="match status" value="1"/>
</dbReference>
<dbReference type="CDD" id="cd06261">
    <property type="entry name" value="TM_PBP2"/>
    <property type="match status" value="1"/>
</dbReference>
<dbReference type="InterPro" id="IPR035906">
    <property type="entry name" value="MetI-like_sf"/>
</dbReference>
<evidence type="ECO:0000313" key="8">
    <source>
        <dbReference type="EMBL" id="GAV24928.1"/>
    </source>
</evidence>
<evidence type="ECO:0000256" key="3">
    <source>
        <dbReference type="ARBA" id="ARBA00022989"/>
    </source>
</evidence>
<dbReference type="SUPFAM" id="SSF161098">
    <property type="entry name" value="MetI-like"/>
    <property type="match status" value="1"/>
</dbReference>
<organism evidence="8 9">
    <name type="scientific">Carboxydothermus islandicus</name>
    <dbReference type="NCBI Taxonomy" id="661089"/>
    <lineage>
        <taxon>Bacteria</taxon>
        <taxon>Bacillati</taxon>
        <taxon>Bacillota</taxon>
        <taxon>Clostridia</taxon>
        <taxon>Thermoanaerobacterales</taxon>
        <taxon>Thermoanaerobacteraceae</taxon>
        <taxon>Carboxydothermus</taxon>
    </lineage>
</organism>
<dbReference type="InterPro" id="IPR011864">
    <property type="entry name" value="Phosphate_PstC"/>
</dbReference>
<keyword evidence="6" id="KW-1003">Cell membrane</keyword>
<dbReference type="NCBIfam" id="TIGR02138">
    <property type="entry name" value="phosphate_pstC"/>
    <property type="match status" value="1"/>
</dbReference>
<comment type="similarity">
    <text evidence="6">Belongs to the binding-protein-dependent transport system permease family. CysTW subfamily.</text>
</comment>
<comment type="function">
    <text evidence="6">Part of the binding-protein-dependent transport system for phosphate; probably responsible for the translocation of the substrate across the membrane.</text>
</comment>
<feature type="transmembrane region" description="Helical" evidence="5">
    <location>
        <begin position="260"/>
        <end position="283"/>
    </location>
</feature>
<feature type="domain" description="ABC transmembrane type-1" evidence="7">
    <location>
        <begin position="71"/>
        <end position="283"/>
    </location>
</feature>
<protein>
    <recommendedName>
        <fullName evidence="6">Phosphate transport system permease protein</fullName>
    </recommendedName>
</protein>
<feature type="transmembrane region" description="Helical" evidence="5">
    <location>
        <begin position="144"/>
        <end position="163"/>
    </location>
</feature>
<gene>
    <name evidence="8" type="ORF">ciss_08610</name>
</gene>
<proteinExistence type="inferred from homology"/>
<dbReference type="RefSeq" id="WP_075865126.1">
    <property type="nucleotide sequence ID" value="NZ_BDJL01000024.1"/>
</dbReference>
<feature type="transmembrane region" description="Helical" evidence="5">
    <location>
        <begin position="195"/>
        <end position="216"/>
    </location>
</feature>
<dbReference type="Proteomes" id="UP000187338">
    <property type="component" value="Unassembled WGS sequence"/>
</dbReference>
<keyword evidence="6" id="KW-0592">Phosphate transport</keyword>
<name>A0A1L8D196_9THEO</name>
<evidence type="ECO:0000256" key="2">
    <source>
        <dbReference type="ARBA" id="ARBA00022692"/>
    </source>
</evidence>
<evidence type="ECO:0000256" key="4">
    <source>
        <dbReference type="ARBA" id="ARBA00023136"/>
    </source>
</evidence>
<feature type="transmembrane region" description="Helical" evidence="5">
    <location>
        <begin position="111"/>
        <end position="132"/>
    </location>
</feature>
<dbReference type="GO" id="GO:0006817">
    <property type="term" value="P:phosphate ion transport"/>
    <property type="evidence" value="ECO:0007669"/>
    <property type="project" value="UniProtKB-KW"/>
</dbReference>
<accession>A0A1L8D196</accession>
<dbReference type="PROSITE" id="PS50928">
    <property type="entry name" value="ABC_TM1"/>
    <property type="match status" value="1"/>
</dbReference>
<keyword evidence="4 5" id="KW-0472">Membrane</keyword>
<evidence type="ECO:0000256" key="1">
    <source>
        <dbReference type="ARBA" id="ARBA00004141"/>
    </source>
</evidence>
<dbReference type="PANTHER" id="PTHR42727">
    <property type="entry name" value="PHOSPHATE TRANSPORT SYSTEM PERMEASE PROTEIN"/>
    <property type="match status" value="1"/>
</dbReference>
<keyword evidence="5" id="KW-0813">Transport</keyword>
<dbReference type="OrthoDB" id="9785113at2"/>
<dbReference type="EMBL" id="BDJL01000024">
    <property type="protein sequence ID" value="GAV24928.1"/>
    <property type="molecule type" value="Genomic_DNA"/>
</dbReference>
<evidence type="ECO:0000259" key="7">
    <source>
        <dbReference type="PROSITE" id="PS50928"/>
    </source>
</evidence>
<comment type="caution">
    <text evidence="8">The sequence shown here is derived from an EMBL/GenBank/DDBJ whole genome shotgun (WGS) entry which is preliminary data.</text>
</comment>
<evidence type="ECO:0000256" key="6">
    <source>
        <dbReference type="RuleBase" id="RU363054"/>
    </source>
</evidence>